<evidence type="ECO:0000313" key="2">
    <source>
        <dbReference type="EMBL" id="KAK8064978.1"/>
    </source>
</evidence>
<feature type="compositionally biased region" description="Basic and acidic residues" evidence="1">
    <location>
        <begin position="40"/>
        <end position="50"/>
    </location>
</feature>
<proteinExistence type="predicted"/>
<protein>
    <submittedName>
        <fullName evidence="2">Uncharacterized protein</fullName>
    </submittedName>
</protein>
<organism evidence="2 3">
    <name type="scientific">Apiospora hydei</name>
    <dbReference type="NCBI Taxonomy" id="1337664"/>
    <lineage>
        <taxon>Eukaryota</taxon>
        <taxon>Fungi</taxon>
        <taxon>Dikarya</taxon>
        <taxon>Ascomycota</taxon>
        <taxon>Pezizomycotina</taxon>
        <taxon>Sordariomycetes</taxon>
        <taxon>Xylariomycetidae</taxon>
        <taxon>Amphisphaeriales</taxon>
        <taxon>Apiosporaceae</taxon>
        <taxon>Apiospora</taxon>
    </lineage>
</organism>
<dbReference type="GeneID" id="92049100"/>
<evidence type="ECO:0000313" key="3">
    <source>
        <dbReference type="Proteomes" id="UP001433268"/>
    </source>
</evidence>
<dbReference type="RefSeq" id="XP_066661732.1">
    <property type="nucleotide sequence ID" value="XM_066816040.1"/>
</dbReference>
<feature type="region of interest" description="Disordered" evidence="1">
    <location>
        <begin position="1"/>
        <end position="100"/>
    </location>
</feature>
<name>A0ABR1V1B8_9PEZI</name>
<reference evidence="2 3" key="1">
    <citation type="submission" date="2023-01" db="EMBL/GenBank/DDBJ databases">
        <title>Analysis of 21 Apiospora genomes using comparative genomics revels a genus with tremendous synthesis potential of carbohydrate active enzymes and secondary metabolites.</title>
        <authorList>
            <person name="Sorensen T."/>
        </authorList>
    </citation>
    <scope>NUCLEOTIDE SEQUENCE [LARGE SCALE GENOMIC DNA]</scope>
    <source>
        <strain evidence="2 3">CBS 114990</strain>
    </source>
</reference>
<comment type="caution">
    <text evidence="2">The sequence shown here is derived from an EMBL/GenBank/DDBJ whole genome shotgun (WGS) entry which is preliminary data.</text>
</comment>
<sequence>MFQDVFVEGPEQELMDTHHQGEQDTASVHSDQDDAASIHGEQEDAPSIHDEQEDSPSVHSEQEAARFGDQQDAAADTEKQDVIMRPTGIQAPILEANPVPPIEEEFKDLDELEKIARQDEFAAEQRRARNK</sequence>
<dbReference type="EMBL" id="JAQQWN010000009">
    <property type="protein sequence ID" value="KAK8064978.1"/>
    <property type="molecule type" value="Genomic_DNA"/>
</dbReference>
<keyword evidence="3" id="KW-1185">Reference proteome</keyword>
<dbReference type="Proteomes" id="UP001433268">
    <property type="component" value="Unassembled WGS sequence"/>
</dbReference>
<accession>A0ABR1V1B8</accession>
<gene>
    <name evidence="2" type="ORF">PG997_011725</name>
</gene>
<evidence type="ECO:0000256" key="1">
    <source>
        <dbReference type="SAM" id="MobiDB-lite"/>
    </source>
</evidence>